<evidence type="ECO:0000313" key="1">
    <source>
        <dbReference type="EMBL" id="KAI0092355.1"/>
    </source>
</evidence>
<comment type="caution">
    <text evidence="1">The sequence shown here is derived from an EMBL/GenBank/DDBJ whole genome shotgun (WGS) entry which is preliminary data.</text>
</comment>
<proteinExistence type="predicted"/>
<evidence type="ECO:0000313" key="2">
    <source>
        <dbReference type="Proteomes" id="UP001055072"/>
    </source>
</evidence>
<reference evidence="1" key="1">
    <citation type="journal article" date="2021" name="Environ. Microbiol.">
        <title>Gene family expansions and transcriptome signatures uncover fungal adaptations to wood decay.</title>
        <authorList>
            <person name="Hage H."/>
            <person name="Miyauchi S."/>
            <person name="Viragh M."/>
            <person name="Drula E."/>
            <person name="Min B."/>
            <person name="Chaduli D."/>
            <person name="Navarro D."/>
            <person name="Favel A."/>
            <person name="Norest M."/>
            <person name="Lesage-Meessen L."/>
            <person name="Balint B."/>
            <person name="Merenyi Z."/>
            <person name="de Eugenio L."/>
            <person name="Morin E."/>
            <person name="Martinez A.T."/>
            <person name="Baldrian P."/>
            <person name="Stursova M."/>
            <person name="Martinez M.J."/>
            <person name="Novotny C."/>
            <person name="Magnuson J.K."/>
            <person name="Spatafora J.W."/>
            <person name="Maurice S."/>
            <person name="Pangilinan J."/>
            <person name="Andreopoulos W."/>
            <person name="LaButti K."/>
            <person name="Hundley H."/>
            <person name="Na H."/>
            <person name="Kuo A."/>
            <person name="Barry K."/>
            <person name="Lipzen A."/>
            <person name="Henrissat B."/>
            <person name="Riley R."/>
            <person name="Ahrendt S."/>
            <person name="Nagy L.G."/>
            <person name="Grigoriev I.V."/>
            <person name="Martin F."/>
            <person name="Rosso M.N."/>
        </authorList>
    </citation>
    <scope>NUCLEOTIDE SEQUENCE</scope>
    <source>
        <strain evidence="1">CBS 384.51</strain>
    </source>
</reference>
<keyword evidence="2" id="KW-1185">Reference proteome</keyword>
<accession>A0ACB8UDJ0</accession>
<protein>
    <submittedName>
        <fullName evidence="1">Uncharacterized protein</fullName>
    </submittedName>
</protein>
<gene>
    <name evidence="1" type="ORF">BDY19DRAFT_596375</name>
</gene>
<dbReference type="Proteomes" id="UP001055072">
    <property type="component" value="Unassembled WGS sequence"/>
</dbReference>
<dbReference type="EMBL" id="MU274904">
    <property type="protein sequence ID" value="KAI0092355.1"/>
    <property type="molecule type" value="Genomic_DNA"/>
</dbReference>
<name>A0ACB8UDJ0_9APHY</name>
<sequence length="159" mass="17977">MQTSSTSQTSVSLALTTTKYDYNKKTRRSHADRREVIEGFAGCLSPYSRPWTSAITARKLQLLFLVRFRLPLGPCHALIAFRQTQDQTRYAYALVESEKDYPLYPTLVAHSQSCRDDHSENKGLFVFYSYFEKAHSLLRRGQAAHVFASGSSSSSANII</sequence>
<organism evidence="1 2">
    <name type="scientific">Irpex rosettiformis</name>
    <dbReference type="NCBI Taxonomy" id="378272"/>
    <lineage>
        <taxon>Eukaryota</taxon>
        <taxon>Fungi</taxon>
        <taxon>Dikarya</taxon>
        <taxon>Basidiomycota</taxon>
        <taxon>Agaricomycotina</taxon>
        <taxon>Agaricomycetes</taxon>
        <taxon>Polyporales</taxon>
        <taxon>Irpicaceae</taxon>
        <taxon>Irpex</taxon>
    </lineage>
</organism>